<reference evidence="15" key="1">
    <citation type="submission" date="2018-06" db="EMBL/GenBank/DDBJ databases">
        <authorList>
            <person name="Zhirakovskaya E."/>
        </authorList>
    </citation>
    <scope>NUCLEOTIDE SEQUENCE</scope>
</reference>
<dbReference type="GO" id="GO:0006508">
    <property type="term" value="P:proteolysis"/>
    <property type="evidence" value="ECO:0007669"/>
    <property type="project" value="UniProtKB-KW"/>
</dbReference>
<evidence type="ECO:0000256" key="6">
    <source>
        <dbReference type="ARBA" id="ARBA00022670"/>
    </source>
</evidence>
<dbReference type="Pfam" id="PF07943">
    <property type="entry name" value="PBP5_C"/>
    <property type="match status" value="1"/>
</dbReference>
<dbReference type="PRINTS" id="PR00725">
    <property type="entry name" value="DADACBPTASE1"/>
</dbReference>
<protein>
    <recommendedName>
        <fullName evidence="4">serine-type D-Ala-D-Ala carboxypeptidase</fullName>
        <ecNumber evidence="4">3.4.16.4</ecNumber>
    </recommendedName>
</protein>
<feature type="transmembrane region" description="Helical" evidence="13">
    <location>
        <begin position="21"/>
        <end position="39"/>
    </location>
</feature>
<evidence type="ECO:0000256" key="7">
    <source>
        <dbReference type="ARBA" id="ARBA00022729"/>
    </source>
</evidence>
<dbReference type="InterPro" id="IPR037167">
    <property type="entry name" value="Peptidase_S11_C_sf"/>
</dbReference>
<dbReference type="UniPathway" id="UPA00219"/>
<dbReference type="EC" id="3.4.16.4" evidence="4"/>
<keyword evidence="13" id="KW-0812">Transmembrane</keyword>
<dbReference type="PANTHER" id="PTHR21581:SF6">
    <property type="entry name" value="TRAFFICKING PROTEIN PARTICLE COMPLEX SUBUNIT 12"/>
    <property type="match status" value="1"/>
</dbReference>
<keyword evidence="13" id="KW-1133">Transmembrane helix</keyword>
<evidence type="ECO:0000256" key="4">
    <source>
        <dbReference type="ARBA" id="ARBA00012448"/>
    </source>
</evidence>
<evidence type="ECO:0000256" key="9">
    <source>
        <dbReference type="ARBA" id="ARBA00022960"/>
    </source>
</evidence>
<evidence type="ECO:0000256" key="3">
    <source>
        <dbReference type="ARBA" id="ARBA00007164"/>
    </source>
</evidence>
<dbReference type="PANTHER" id="PTHR21581">
    <property type="entry name" value="D-ALANYL-D-ALANINE CARBOXYPEPTIDASE"/>
    <property type="match status" value="1"/>
</dbReference>
<evidence type="ECO:0000256" key="5">
    <source>
        <dbReference type="ARBA" id="ARBA00022645"/>
    </source>
</evidence>
<dbReference type="SMART" id="SM00936">
    <property type="entry name" value="PBP5_C"/>
    <property type="match status" value="1"/>
</dbReference>
<dbReference type="GO" id="GO:0071555">
    <property type="term" value="P:cell wall organization"/>
    <property type="evidence" value="ECO:0007669"/>
    <property type="project" value="UniProtKB-KW"/>
</dbReference>
<dbReference type="AlphaFoldDB" id="A0A3B0SZZ8"/>
<keyword evidence="6" id="KW-0645">Protease</keyword>
<keyword evidence="10" id="KW-0573">Peptidoglycan synthesis</keyword>
<keyword evidence="8 15" id="KW-0378">Hydrolase</keyword>
<dbReference type="InterPro" id="IPR018044">
    <property type="entry name" value="Peptidase_S11"/>
</dbReference>
<keyword evidence="13" id="KW-0472">Membrane</keyword>
<keyword evidence="7" id="KW-0732">Signal</keyword>
<feature type="domain" description="Peptidase S11 D-Ala-D-Ala carboxypeptidase A C-terminal" evidence="14">
    <location>
        <begin position="287"/>
        <end position="377"/>
    </location>
</feature>
<evidence type="ECO:0000256" key="1">
    <source>
        <dbReference type="ARBA" id="ARBA00003217"/>
    </source>
</evidence>
<comment type="catalytic activity">
    <reaction evidence="12">
        <text>Preferential cleavage: (Ac)2-L-Lys-D-Ala-|-D-Ala. Also transpeptidation of peptidyl-alanyl moieties that are N-acyl substituents of D-alanine.</text>
        <dbReference type="EC" id="3.4.16.4"/>
    </reaction>
</comment>
<dbReference type="InterPro" id="IPR012907">
    <property type="entry name" value="Peptidase_S11_C"/>
</dbReference>
<keyword evidence="5 15" id="KW-0121">Carboxypeptidase</keyword>
<dbReference type="InterPro" id="IPR001967">
    <property type="entry name" value="Peptidase_S11_N"/>
</dbReference>
<dbReference type="GO" id="GO:0009002">
    <property type="term" value="F:serine-type D-Ala-D-Ala carboxypeptidase activity"/>
    <property type="evidence" value="ECO:0007669"/>
    <property type="project" value="UniProtKB-EC"/>
</dbReference>
<accession>A0A3B0SZZ8</accession>
<dbReference type="Gene3D" id="2.60.410.10">
    <property type="entry name" value="D-Ala-D-Ala carboxypeptidase, C-terminal domain"/>
    <property type="match status" value="1"/>
</dbReference>
<evidence type="ECO:0000256" key="10">
    <source>
        <dbReference type="ARBA" id="ARBA00022984"/>
    </source>
</evidence>
<keyword evidence="9" id="KW-0133">Cell shape</keyword>
<dbReference type="Gene3D" id="3.40.710.10">
    <property type="entry name" value="DD-peptidase/beta-lactamase superfamily"/>
    <property type="match status" value="1"/>
</dbReference>
<keyword evidence="11" id="KW-0961">Cell wall biogenesis/degradation</keyword>
<dbReference type="EMBL" id="UOEH01000535">
    <property type="protein sequence ID" value="VAW06667.1"/>
    <property type="molecule type" value="Genomic_DNA"/>
</dbReference>
<proteinExistence type="inferred from homology"/>
<dbReference type="GO" id="GO:0008360">
    <property type="term" value="P:regulation of cell shape"/>
    <property type="evidence" value="ECO:0007669"/>
    <property type="project" value="UniProtKB-KW"/>
</dbReference>
<dbReference type="Pfam" id="PF00768">
    <property type="entry name" value="Peptidase_S11"/>
    <property type="match status" value="1"/>
</dbReference>
<comment type="function">
    <text evidence="1">Removes C-terminal D-alanyl residues from sugar-peptide cell wall precursors.</text>
</comment>
<evidence type="ECO:0000256" key="8">
    <source>
        <dbReference type="ARBA" id="ARBA00022801"/>
    </source>
</evidence>
<name>A0A3B0SZZ8_9ZZZZ</name>
<evidence type="ECO:0000256" key="2">
    <source>
        <dbReference type="ARBA" id="ARBA00004752"/>
    </source>
</evidence>
<dbReference type="SUPFAM" id="SSF69189">
    <property type="entry name" value="Penicillin-binding protein associated domain"/>
    <property type="match status" value="1"/>
</dbReference>
<evidence type="ECO:0000259" key="14">
    <source>
        <dbReference type="SMART" id="SM00936"/>
    </source>
</evidence>
<evidence type="ECO:0000256" key="12">
    <source>
        <dbReference type="ARBA" id="ARBA00034000"/>
    </source>
</evidence>
<organism evidence="15">
    <name type="scientific">hydrothermal vent metagenome</name>
    <dbReference type="NCBI Taxonomy" id="652676"/>
    <lineage>
        <taxon>unclassified sequences</taxon>
        <taxon>metagenomes</taxon>
        <taxon>ecological metagenomes</taxon>
    </lineage>
</organism>
<evidence type="ECO:0000313" key="15">
    <source>
        <dbReference type="EMBL" id="VAW06667.1"/>
    </source>
</evidence>
<evidence type="ECO:0000256" key="13">
    <source>
        <dbReference type="SAM" id="Phobius"/>
    </source>
</evidence>
<evidence type="ECO:0000256" key="11">
    <source>
        <dbReference type="ARBA" id="ARBA00023316"/>
    </source>
</evidence>
<gene>
    <name evidence="15" type="ORF">MNBD_ALPHA05-1397</name>
</gene>
<dbReference type="GO" id="GO:0009252">
    <property type="term" value="P:peptidoglycan biosynthetic process"/>
    <property type="evidence" value="ECO:0007669"/>
    <property type="project" value="UniProtKB-UniPathway"/>
</dbReference>
<sequence length="404" mass="44218">MTDNNNGVKSAGIKKELEVRLSGFMFAAIAVLFASFGAANAQPLTTPAQYAVIMDFRTGEILFEKNARVPTSPSSMSKLMTVAIVFERLKEGSLSLNDKFDVSEKAWRKGGSKMWVRVDTQIAVKDLLRGVIIQSGNDASIVLAENISGSEEAFAELMNRKAREWGLNDSSFANATGWPDEKQKMSMRDLALLTRKIIHEYGAYYALFAEREFTWEKIRQPNRNPLLDAFDGADGLKTGHTEDAGYGLVGSAIRDGERRIIVVNGLTSEKQRSTEAARLIRVAFNDFATKTLYEPGDVVGDAQIFKGRAKTAPLIVKEPVRLIVHRSMLDKTKASIVYEGPVAAPIRADQQIGYLQVEVDGGEAKEYPLYAGRAVKELGVLGKIGLAAKTLLAKPEPQEAAAAQ</sequence>
<dbReference type="SUPFAM" id="SSF56601">
    <property type="entry name" value="beta-lactamase/transpeptidase-like"/>
    <property type="match status" value="1"/>
</dbReference>
<dbReference type="InterPro" id="IPR012338">
    <property type="entry name" value="Beta-lactam/transpept-like"/>
</dbReference>
<comment type="similarity">
    <text evidence="3">Belongs to the peptidase S11 family.</text>
</comment>
<comment type="pathway">
    <text evidence="2">Cell wall biogenesis; peptidoglycan biosynthesis.</text>
</comment>
<dbReference type="InterPro" id="IPR015956">
    <property type="entry name" value="Peniciliin-bd_prot_C_sf"/>
</dbReference>